<feature type="region of interest" description="Disordered" evidence="1">
    <location>
        <begin position="1"/>
        <end position="29"/>
    </location>
</feature>
<proteinExistence type="predicted"/>
<evidence type="ECO:0000313" key="3">
    <source>
        <dbReference type="Proteomes" id="UP001565368"/>
    </source>
</evidence>
<evidence type="ECO:0000256" key="1">
    <source>
        <dbReference type="SAM" id="MobiDB-lite"/>
    </source>
</evidence>
<evidence type="ECO:0000313" key="2">
    <source>
        <dbReference type="EMBL" id="KAL1407354.1"/>
    </source>
</evidence>
<dbReference type="GeneID" id="95987819"/>
<dbReference type="EMBL" id="JBBXJM010000005">
    <property type="protein sequence ID" value="KAL1407354.1"/>
    <property type="molecule type" value="Genomic_DNA"/>
</dbReference>
<accession>A0ABR3PY29</accession>
<protein>
    <submittedName>
        <fullName evidence="2">Uncharacterized protein</fullName>
    </submittedName>
</protein>
<name>A0ABR3PY29_9TREE</name>
<dbReference type="RefSeq" id="XP_069207298.1">
    <property type="nucleotide sequence ID" value="XM_069355227.1"/>
</dbReference>
<sequence>MGLFQSREPAPAPADDEWAGTPLSAPPDSPDIHFVSSSQPADSMTFTSLFTGVKPPVLMHDHPGYTGDDVRAIEATLLATGLPLELVRVVLDRALIWTSCHRYNRSEFTVPSSGEARAARGQEWTLVQQEREVGHRLPAEGGDAFYLVSAPLGCDGDDWYEGAGRVAVDGGGTSSEGREESTDAPRRRFWPRAVVITTLSKDQGWANEQRLYGRYEGSWTWFQVALLRDGVEVPGSRHDVQRNVTAGQHFKEHRTVLGASHPLLKAAREGDRIVLYARAMYPGWVNYVRKASIMVHGAPFPPL</sequence>
<organism evidence="2 3">
    <name type="scientific">Vanrija albida</name>
    <dbReference type="NCBI Taxonomy" id="181172"/>
    <lineage>
        <taxon>Eukaryota</taxon>
        <taxon>Fungi</taxon>
        <taxon>Dikarya</taxon>
        <taxon>Basidiomycota</taxon>
        <taxon>Agaricomycotina</taxon>
        <taxon>Tremellomycetes</taxon>
        <taxon>Trichosporonales</taxon>
        <taxon>Trichosporonaceae</taxon>
        <taxon>Vanrija</taxon>
    </lineage>
</organism>
<gene>
    <name evidence="2" type="ORF">Q8F55_006776</name>
</gene>
<reference evidence="2 3" key="1">
    <citation type="submission" date="2023-08" db="EMBL/GenBank/DDBJ databases">
        <title>Annotated Genome Sequence of Vanrija albida AlHP1.</title>
        <authorList>
            <person name="Herzog R."/>
        </authorList>
    </citation>
    <scope>NUCLEOTIDE SEQUENCE [LARGE SCALE GENOMIC DNA]</scope>
    <source>
        <strain evidence="2 3">AlHP1</strain>
    </source>
</reference>
<keyword evidence="3" id="KW-1185">Reference proteome</keyword>
<dbReference type="Proteomes" id="UP001565368">
    <property type="component" value="Unassembled WGS sequence"/>
</dbReference>
<comment type="caution">
    <text evidence="2">The sequence shown here is derived from an EMBL/GenBank/DDBJ whole genome shotgun (WGS) entry which is preliminary data.</text>
</comment>